<dbReference type="GeneID" id="112049277"/>
<dbReference type="SUPFAM" id="SSF47095">
    <property type="entry name" value="HMG-box"/>
    <property type="match status" value="2"/>
</dbReference>
<feature type="compositionally biased region" description="Polar residues" evidence="9">
    <location>
        <begin position="56"/>
        <end position="67"/>
    </location>
</feature>
<sequence>MGERGATGGAWGARDEASWWEGGSGEIQHQQQLNEEIARSTASATHQLYTYKMTGGFSNNGADNSTPGFDYRIMTGSNTREESPQQPWWYASGSVESQQTSSPTPQNQSSPDSDQSNQANGQIQQNHQALRQQAQEQNQIQQSQLQQQLQQQQQNLQQALQHQTQNLQQTLQHQQQTLQQMLQQQQQQQQQNNSQQAIQLQVSQAQAQAIVQAQAALQQQVAQTLQQQQQSLQEQLQATQQQQIQAALQRQSATLQELQQQAQQQALLSQATNKGRMPRAKPYNKPRGRMTAYAFFVQTCREEHKKKHPEENVVFAAFSKKCAERWNTMSEKEKQRFHQMAEQDKKRYDLEMQNYVPPKDVKVRGRKRQQHKDPNAPKRSLSAFFWFCNDERSKVKANNPEYTMGDIAKELGRRWAAAVPETKYKYESLSEQDKARYDREMTAYKKDPLALVQQQQQHKADTDEELVEYEVDEQYK</sequence>
<comment type="similarity">
    <text evidence="3">Belongs to the HMGB family.</text>
</comment>
<keyword evidence="6 8" id="KW-0238">DNA-binding</keyword>
<evidence type="ECO:0000256" key="9">
    <source>
        <dbReference type="SAM" id="MobiDB-lite"/>
    </source>
</evidence>
<dbReference type="FunFam" id="1.10.30.10:FF:000013">
    <property type="entry name" value="High mobility group protein B3"/>
    <property type="match status" value="1"/>
</dbReference>
<reference evidence="12" key="1">
    <citation type="submission" date="2025-08" db="UniProtKB">
        <authorList>
            <consortium name="RefSeq"/>
        </authorList>
    </citation>
    <scope>IDENTIFICATION</scope>
</reference>
<keyword evidence="5" id="KW-0677">Repeat</keyword>
<evidence type="ECO:0000256" key="4">
    <source>
        <dbReference type="ARBA" id="ARBA00022454"/>
    </source>
</evidence>
<keyword evidence="7 8" id="KW-0539">Nucleus</keyword>
<dbReference type="PROSITE" id="PS50118">
    <property type="entry name" value="HMG_BOX_2"/>
    <property type="match status" value="2"/>
</dbReference>
<dbReference type="OrthoDB" id="1919336at2759"/>
<feature type="DNA-binding region" description="HMG box" evidence="8">
    <location>
        <begin position="286"/>
        <end position="356"/>
    </location>
</feature>
<dbReference type="Proteomes" id="UP001652582">
    <property type="component" value="Chromosome 6"/>
</dbReference>
<dbReference type="AlphaFoldDB" id="A0A6J1NCY4"/>
<proteinExistence type="inferred from homology"/>
<evidence type="ECO:0000256" key="8">
    <source>
        <dbReference type="PROSITE-ProRule" id="PRU00267"/>
    </source>
</evidence>
<comment type="subcellular location">
    <subcellularLocation>
        <location evidence="2">Chromosome</location>
    </subcellularLocation>
    <subcellularLocation>
        <location evidence="1">Nucleus</location>
    </subcellularLocation>
</comment>
<evidence type="ECO:0000256" key="1">
    <source>
        <dbReference type="ARBA" id="ARBA00004123"/>
    </source>
</evidence>
<dbReference type="RefSeq" id="XP_023942877.1">
    <property type="nucleotide sequence ID" value="XM_024087109.2"/>
</dbReference>
<feature type="compositionally biased region" description="Gly residues" evidence="9">
    <location>
        <begin position="1"/>
        <end position="11"/>
    </location>
</feature>
<dbReference type="InterPro" id="IPR050342">
    <property type="entry name" value="HMGB"/>
</dbReference>
<accession>A0A6J1NCY4</accession>
<dbReference type="FunFam" id="1.10.30.10:FF:000016">
    <property type="entry name" value="FACT complex subunit SSRP1"/>
    <property type="match status" value="1"/>
</dbReference>
<feature type="region of interest" description="Disordered" evidence="9">
    <location>
        <begin position="54"/>
        <end position="136"/>
    </location>
</feature>
<dbReference type="GO" id="GO:0003677">
    <property type="term" value="F:DNA binding"/>
    <property type="evidence" value="ECO:0007669"/>
    <property type="project" value="UniProtKB-UniRule"/>
</dbReference>
<dbReference type="Pfam" id="PF00505">
    <property type="entry name" value="HMG_box"/>
    <property type="match status" value="1"/>
</dbReference>
<feature type="domain" description="HMG box" evidence="10">
    <location>
        <begin position="286"/>
        <end position="356"/>
    </location>
</feature>
<keyword evidence="4" id="KW-0158">Chromosome</keyword>
<dbReference type="Pfam" id="PF09011">
    <property type="entry name" value="HMG_box_2"/>
    <property type="match status" value="1"/>
</dbReference>
<dbReference type="GO" id="GO:0005694">
    <property type="term" value="C:chromosome"/>
    <property type="evidence" value="ECO:0007669"/>
    <property type="project" value="UniProtKB-SubCell"/>
</dbReference>
<keyword evidence="11" id="KW-1185">Reference proteome</keyword>
<evidence type="ECO:0000256" key="7">
    <source>
        <dbReference type="ARBA" id="ARBA00023242"/>
    </source>
</evidence>
<evidence type="ECO:0000256" key="5">
    <source>
        <dbReference type="ARBA" id="ARBA00022737"/>
    </source>
</evidence>
<dbReference type="Gene3D" id="1.10.30.10">
    <property type="entry name" value="High mobility group box domain"/>
    <property type="match status" value="2"/>
</dbReference>
<evidence type="ECO:0000256" key="6">
    <source>
        <dbReference type="ARBA" id="ARBA00023125"/>
    </source>
</evidence>
<evidence type="ECO:0000256" key="3">
    <source>
        <dbReference type="ARBA" id="ARBA00008774"/>
    </source>
</evidence>
<feature type="compositionally biased region" description="Basic residues" evidence="9">
    <location>
        <begin position="276"/>
        <end position="286"/>
    </location>
</feature>
<dbReference type="SMART" id="SM00398">
    <property type="entry name" value="HMG"/>
    <property type="match status" value="2"/>
</dbReference>
<evidence type="ECO:0000313" key="12">
    <source>
        <dbReference type="RefSeq" id="XP_023942877.1"/>
    </source>
</evidence>
<feature type="region of interest" description="Disordered" evidence="9">
    <location>
        <begin position="1"/>
        <end position="28"/>
    </location>
</feature>
<name>A0A6J1NCY4_BICAN</name>
<evidence type="ECO:0000256" key="2">
    <source>
        <dbReference type="ARBA" id="ARBA00004286"/>
    </source>
</evidence>
<dbReference type="GO" id="GO:0005634">
    <property type="term" value="C:nucleus"/>
    <property type="evidence" value="ECO:0007669"/>
    <property type="project" value="UniProtKB-SubCell"/>
</dbReference>
<dbReference type="PRINTS" id="PR00886">
    <property type="entry name" value="HIGHMOBLTY12"/>
</dbReference>
<gene>
    <name evidence="12" type="primary">LOC112049277</name>
</gene>
<organism evidence="11 12">
    <name type="scientific">Bicyclus anynana</name>
    <name type="common">Squinting bush brown butterfly</name>
    <dbReference type="NCBI Taxonomy" id="110368"/>
    <lineage>
        <taxon>Eukaryota</taxon>
        <taxon>Metazoa</taxon>
        <taxon>Ecdysozoa</taxon>
        <taxon>Arthropoda</taxon>
        <taxon>Hexapoda</taxon>
        <taxon>Insecta</taxon>
        <taxon>Pterygota</taxon>
        <taxon>Neoptera</taxon>
        <taxon>Endopterygota</taxon>
        <taxon>Lepidoptera</taxon>
        <taxon>Glossata</taxon>
        <taxon>Ditrysia</taxon>
        <taxon>Papilionoidea</taxon>
        <taxon>Nymphalidae</taxon>
        <taxon>Satyrinae</taxon>
        <taxon>Satyrini</taxon>
        <taxon>Mycalesina</taxon>
        <taxon>Bicyclus</taxon>
    </lineage>
</organism>
<feature type="compositionally biased region" description="Low complexity" evidence="9">
    <location>
        <begin position="97"/>
        <end position="136"/>
    </location>
</feature>
<dbReference type="KEGG" id="bany:112049277"/>
<protein>
    <submittedName>
        <fullName evidence="12">High mobility group protein DSP1 isoform X1</fullName>
    </submittedName>
</protein>
<feature type="DNA-binding region" description="HMG box" evidence="8">
    <location>
        <begin position="377"/>
        <end position="445"/>
    </location>
</feature>
<dbReference type="InterPro" id="IPR036910">
    <property type="entry name" value="HMG_box_dom_sf"/>
</dbReference>
<dbReference type="InterPro" id="IPR009071">
    <property type="entry name" value="HMG_box_dom"/>
</dbReference>
<dbReference type="CDD" id="cd21978">
    <property type="entry name" value="HMG-box_HMGB_rpt1"/>
    <property type="match status" value="1"/>
</dbReference>
<evidence type="ECO:0000259" key="10">
    <source>
        <dbReference type="PROSITE" id="PS50118"/>
    </source>
</evidence>
<dbReference type="PANTHER" id="PTHR48112">
    <property type="entry name" value="HIGH MOBILITY GROUP PROTEIN DSP1"/>
    <property type="match status" value="1"/>
</dbReference>
<dbReference type="PANTHER" id="PTHR48112:SF32">
    <property type="entry name" value="HIGH MOBILITY GROUP PROTEIN B3"/>
    <property type="match status" value="1"/>
</dbReference>
<feature type="domain" description="HMG box" evidence="10">
    <location>
        <begin position="377"/>
        <end position="445"/>
    </location>
</feature>
<feature type="region of interest" description="Disordered" evidence="9">
    <location>
        <begin position="267"/>
        <end position="286"/>
    </location>
</feature>
<evidence type="ECO:0000313" key="11">
    <source>
        <dbReference type="Proteomes" id="UP001652582"/>
    </source>
</evidence>